<keyword evidence="1" id="KW-1185">Reference proteome</keyword>
<dbReference type="AlphaFoldDB" id="A0A1I7WK03"/>
<evidence type="ECO:0000313" key="1">
    <source>
        <dbReference type="Proteomes" id="UP000095283"/>
    </source>
</evidence>
<proteinExistence type="predicted"/>
<name>A0A1I7WK03_HETBA</name>
<evidence type="ECO:0000313" key="2">
    <source>
        <dbReference type="WBParaSite" id="Hba_05303"/>
    </source>
</evidence>
<protein>
    <submittedName>
        <fullName evidence="2">Protein TIC 214</fullName>
    </submittedName>
</protein>
<reference evidence="2" key="1">
    <citation type="submission" date="2016-11" db="UniProtKB">
        <authorList>
            <consortium name="WormBaseParasite"/>
        </authorList>
    </citation>
    <scope>IDENTIFICATION</scope>
</reference>
<dbReference type="Proteomes" id="UP000095283">
    <property type="component" value="Unplaced"/>
</dbReference>
<organism evidence="1 2">
    <name type="scientific">Heterorhabditis bacteriophora</name>
    <name type="common">Entomopathogenic nematode worm</name>
    <dbReference type="NCBI Taxonomy" id="37862"/>
    <lineage>
        <taxon>Eukaryota</taxon>
        <taxon>Metazoa</taxon>
        <taxon>Ecdysozoa</taxon>
        <taxon>Nematoda</taxon>
        <taxon>Chromadorea</taxon>
        <taxon>Rhabditida</taxon>
        <taxon>Rhabditina</taxon>
        <taxon>Rhabditomorpha</taxon>
        <taxon>Strongyloidea</taxon>
        <taxon>Heterorhabditidae</taxon>
        <taxon>Heterorhabditis</taxon>
    </lineage>
</organism>
<sequence length="136" mass="16408">MNSMDYQDVIGHRLNLRAILVINKSGSCNTKQAKKQIFIINFHGIYIYIYIYTNSEIKYNVVHKITYLNMYFKKKPYSKKKRKKQQSVNHFVESINKNNIRHITMNLSFKNTHEIIEIIPYHYSDLKNMTEKRFCH</sequence>
<accession>A0A1I7WK03</accession>
<dbReference type="WBParaSite" id="Hba_05303">
    <property type="protein sequence ID" value="Hba_05303"/>
    <property type="gene ID" value="Hba_05303"/>
</dbReference>